<dbReference type="Proteomes" id="UP000020077">
    <property type="component" value="Unassembled WGS sequence"/>
</dbReference>
<sequence>MILDEFHVAQGHAVTIGERHAITGDHAAVGVLAEHAAGAAGGDDHRPAFDQSEFSRSDLDRHDALHAPVLDHQINAEMFVEALDRWVLDRCLEEGVQHVKAGLVGGKPGALDLHATKRAHVDVAVRRPAPRAAPVLELRQFLGALRHEVLDHILFAQPVATANSIVEVILEAVRRLLDSR</sequence>
<evidence type="ECO:0000313" key="2">
    <source>
        <dbReference type="Proteomes" id="UP000020077"/>
    </source>
</evidence>
<evidence type="ECO:0000313" key="1">
    <source>
        <dbReference type="EMBL" id="KFB74201.1"/>
    </source>
</evidence>
<gene>
    <name evidence="1" type="ORF">AW09_000512</name>
</gene>
<dbReference type="AlphaFoldDB" id="A0A080LZG1"/>
<accession>A0A080LZG1</accession>
<protein>
    <submittedName>
        <fullName evidence="1">Uncharacterized protein</fullName>
    </submittedName>
</protein>
<organism evidence="1 2">
    <name type="scientific">Candidatus Accumulibacter phosphatis</name>
    <dbReference type="NCBI Taxonomy" id="327160"/>
    <lineage>
        <taxon>Bacteria</taxon>
        <taxon>Pseudomonadati</taxon>
        <taxon>Pseudomonadota</taxon>
        <taxon>Betaproteobacteria</taxon>
        <taxon>Candidatus Accumulibacter</taxon>
    </lineage>
</organism>
<name>A0A080LZG1_9PROT</name>
<dbReference type="EMBL" id="JDVG02000082">
    <property type="protein sequence ID" value="KFB74201.1"/>
    <property type="molecule type" value="Genomic_DNA"/>
</dbReference>
<reference evidence="1 2" key="1">
    <citation type="submission" date="2014-02" db="EMBL/GenBank/DDBJ databases">
        <title>Expanding our view of genomic diversity in Candidatus Accumulibacter clades.</title>
        <authorList>
            <person name="Skennerton C.T."/>
            <person name="Barr J.J."/>
            <person name="Slater F.R."/>
            <person name="Bond P.L."/>
            <person name="Tyson G.W."/>
        </authorList>
    </citation>
    <scope>NUCLEOTIDE SEQUENCE [LARGE SCALE GENOMIC DNA]</scope>
    <source>
        <strain evidence="2">BA-91</strain>
    </source>
</reference>
<proteinExistence type="predicted"/>
<comment type="caution">
    <text evidence="1">The sequence shown here is derived from an EMBL/GenBank/DDBJ whole genome shotgun (WGS) entry which is preliminary data.</text>
</comment>